<organism evidence="4 5">
    <name type="scientific">Haloferula rosea</name>
    <dbReference type="NCBI Taxonomy" id="490093"/>
    <lineage>
        <taxon>Bacteria</taxon>
        <taxon>Pseudomonadati</taxon>
        <taxon>Verrucomicrobiota</taxon>
        <taxon>Verrucomicrobiia</taxon>
        <taxon>Verrucomicrobiales</taxon>
        <taxon>Verrucomicrobiaceae</taxon>
        <taxon>Haloferula</taxon>
    </lineage>
</organism>
<evidence type="ECO:0000313" key="4">
    <source>
        <dbReference type="EMBL" id="MBK1826167.1"/>
    </source>
</evidence>
<accession>A0A934RAQ9</accession>
<dbReference type="Gene3D" id="1.25.40.10">
    <property type="entry name" value="Tetratricopeptide repeat domain"/>
    <property type="match status" value="2"/>
</dbReference>
<dbReference type="PANTHER" id="PTHR10098:SF108">
    <property type="entry name" value="TETRATRICOPEPTIDE REPEAT PROTEIN 28"/>
    <property type="match status" value="1"/>
</dbReference>
<dbReference type="InterPro" id="IPR011990">
    <property type="entry name" value="TPR-like_helical_dom_sf"/>
</dbReference>
<keyword evidence="1" id="KW-0472">Membrane</keyword>
<dbReference type="Pfam" id="PF13432">
    <property type="entry name" value="TPR_16"/>
    <property type="match status" value="1"/>
</dbReference>
<feature type="signal peptide" evidence="2">
    <location>
        <begin position="1"/>
        <end position="25"/>
    </location>
</feature>
<dbReference type="InterPro" id="IPR019734">
    <property type="entry name" value="TPR_rpt"/>
</dbReference>
<reference evidence="4" key="1">
    <citation type="submission" date="2021-01" db="EMBL/GenBank/DDBJ databases">
        <title>Modified the classification status of verrucomicrobia.</title>
        <authorList>
            <person name="Feng X."/>
        </authorList>
    </citation>
    <scope>NUCLEOTIDE SEQUENCE</scope>
    <source>
        <strain evidence="4">KCTC 22201</strain>
    </source>
</reference>
<dbReference type="SMART" id="SM00028">
    <property type="entry name" value="TPR"/>
    <property type="match status" value="5"/>
</dbReference>
<gene>
    <name evidence="4" type="ORF">JIN81_03995</name>
</gene>
<dbReference type="SUPFAM" id="SSF48452">
    <property type="entry name" value="TPR-like"/>
    <property type="match status" value="1"/>
</dbReference>
<evidence type="ECO:0000313" key="5">
    <source>
        <dbReference type="Proteomes" id="UP000658278"/>
    </source>
</evidence>
<keyword evidence="1" id="KW-0812">Transmembrane</keyword>
<keyword evidence="2" id="KW-0732">Signal</keyword>
<feature type="chain" id="PRO_5037505832" evidence="2">
    <location>
        <begin position="26"/>
        <end position="890"/>
    </location>
</feature>
<dbReference type="EMBL" id="JAENII010000002">
    <property type="protein sequence ID" value="MBK1826167.1"/>
    <property type="molecule type" value="Genomic_DNA"/>
</dbReference>
<dbReference type="Proteomes" id="UP000658278">
    <property type="component" value="Unassembled WGS sequence"/>
</dbReference>
<protein>
    <submittedName>
        <fullName evidence="4">CHAT domain-containing protein</fullName>
    </submittedName>
</protein>
<dbReference type="PANTHER" id="PTHR10098">
    <property type="entry name" value="RAPSYN-RELATED"/>
    <property type="match status" value="1"/>
</dbReference>
<dbReference type="Pfam" id="PF12770">
    <property type="entry name" value="CHAT"/>
    <property type="match status" value="1"/>
</dbReference>
<keyword evidence="5" id="KW-1185">Reference proteome</keyword>
<keyword evidence="1" id="KW-1133">Transmembrane helix</keyword>
<dbReference type="InterPro" id="IPR024983">
    <property type="entry name" value="CHAT_dom"/>
</dbReference>
<name>A0A934RAQ9_9BACT</name>
<dbReference type="AlphaFoldDB" id="A0A934RAQ9"/>
<sequence length="890" mass="97629">MGSPFRTSHWLCIALLIQLSIPARALDMGDPAAAELELQALVQEWELAIDENPSPDAGISLGRSLQALGIVERQLGKANEAIRHLTRACELLRGDPGLPDAREALALCLQDLGQLERSEEILRDVIKAREEQSSNSLSLIDSLDHLALNLLQQGRYTEVGALLDQALDATPADQFVRRARILSHRGRLRHTLGSHAKAIEDFSAAQELGREDPELSLSIRSQRALSLLRLGHSVEGEAETRAVADKARELFHSDPIKALPYINNQGTLALSQGDPEEGKAAFSEALEIATTRLGPEHPALITHFNNLGTAEQMLGDYPAADEALQRALRLQRQLHGDGAHLRTAEILRNLARNALLMESNDSRERVDAATRSGLELLEELVLHGSERDRLNFLERFDLVSLPCIEGDAIAIANVLLASKGRLLDSMLGGLSQEPLPDWTQIQNALPPNSAFIDACRFQPLDSELGPQYGAILVTPTDLPQWIPLGSESQLLDWLSVMRERLVWQSAVIAGDQEAKAPALTLQIILKGLENEFWEPVARLLSPEVDHVAFSPDGALHFLPLAALLDSEGKPLCHRLHQVTRVASGRDLTRTSVLKRMDSAPWTVLTISDFPSPESPPEPHTLQAILSDLEPMPGTSREADSLRRLAPKDSLFLQGREVTEERMASLPDTNSVLHLGCHAFYTGPDAPSSSTALDFDESAELLRSSGLVLYRGARWDLQLPETGDDLLFPEEIAELDLKGTRLVTLSSCDSGAGTPVNGEGLLGLQRAFIQAGASEVAVALWPVSDQSTPAFMERFYQLALHSERIGQALWQTQSEYLPKATDAGFEASVLRYAPFNLSQTGPLQGGDKIDLEPLKSHRPTWPFLVLVIVAAVAARWLTKRLLRHARKDIKK</sequence>
<dbReference type="Pfam" id="PF13424">
    <property type="entry name" value="TPR_12"/>
    <property type="match status" value="1"/>
</dbReference>
<feature type="transmembrane region" description="Helical" evidence="1">
    <location>
        <begin position="860"/>
        <end position="877"/>
    </location>
</feature>
<evidence type="ECO:0000259" key="3">
    <source>
        <dbReference type="Pfam" id="PF12770"/>
    </source>
</evidence>
<evidence type="ECO:0000256" key="2">
    <source>
        <dbReference type="SAM" id="SignalP"/>
    </source>
</evidence>
<comment type="caution">
    <text evidence="4">The sequence shown here is derived from an EMBL/GenBank/DDBJ whole genome shotgun (WGS) entry which is preliminary data.</text>
</comment>
<feature type="domain" description="CHAT" evidence="3">
    <location>
        <begin position="524"/>
        <end position="822"/>
    </location>
</feature>
<evidence type="ECO:0000256" key="1">
    <source>
        <dbReference type="SAM" id="Phobius"/>
    </source>
</evidence>
<proteinExistence type="predicted"/>